<reference evidence="4" key="1">
    <citation type="submission" date="2025-08" db="UniProtKB">
        <authorList>
            <consortium name="RefSeq"/>
        </authorList>
    </citation>
    <scope>IDENTIFICATION</scope>
    <source>
        <tissue evidence="4">Testes</tissue>
    </source>
</reference>
<feature type="region of interest" description="Disordered" evidence="1">
    <location>
        <begin position="1530"/>
        <end position="1588"/>
    </location>
</feature>
<feature type="compositionally biased region" description="Basic and acidic residues" evidence="1">
    <location>
        <begin position="555"/>
        <end position="577"/>
    </location>
</feature>
<feature type="compositionally biased region" description="Pro residues" evidence="1">
    <location>
        <begin position="1532"/>
        <end position="1551"/>
    </location>
</feature>
<dbReference type="CDD" id="cd20469">
    <property type="entry name" value="Tudor_TNRC18"/>
    <property type="match status" value="1"/>
</dbReference>
<feature type="compositionally biased region" description="Acidic residues" evidence="1">
    <location>
        <begin position="2950"/>
        <end position="2960"/>
    </location>
</feature>
<feature type="compositionally biased region" description="Basic and acidic residues" evidence="1">
    <location>
        <begin position="255"/>
        <end position="264"/>
    </location>
</feature>
<dbReference type="SMART" id="SM00384">
    <property type="entry name" value="AT_hook"/>
    <property type="match status" value="3"/>
</dbReference>
<gene>
    <name evidence="4" type="primary">LOC100369237</name>
</gene>
<feature type="compositionally biased region" description="Basic residues" evidence="1">
    <location>
        <begin position="2687"/>
        <end position="2699"/>
    </location>
</feature>
<proteinExistence type="predicted"/>
<feature type="region of interest" description="Disordered" evidence="1">
    <location>
        <begin position="686"/>
        <end position="706"/>
    </location>
</feature>
<feature type="region of interest" description="Disordered" evidence="1">
    <location>
        <begin position="2210"/>
        <end position="2477"/>
    </location>
</feature>
<dbReference type="Proteomes" id="UP000694865">
    <property type="component" value="Unplaced"/>
</dbReference>
<accession>A0ABM0GVX9</accession>
<dbReference type="Gene3D" id="2.30.30.490">
    <property type="match status" value="1"/>
</dbReference>
<feature type="compositionally biased region" description="Low complexity" evidence="1">
    <location>
        <begin position="1329"/>
        <end position="1349"/>
    </location>
</feature>
<feature type="compositionally biased region" description="Basic and acidic residues" evidence="1">
    <location>
        <begin position="2759"/>
        <end position="2780"/>
    </location>
</feature>
<feature type="compositionally biased region" description="Low complexity" evidence="1">
    <location>
        <begin position="2936"/>
        <end position="2948"/>
    </location>
</feature>
<feature type="compositionally biased region" description="Basic and acidic residues" evidence="1">
    <location>
        <begin position="2819"/>
        <end position="2834"/>
    </location>
</feature>
<feature type="compositionally biased region" description="Polar residues" evidence="1">
    <location>
        <begin position="2012"/>
        <end position="2023"/>
    </location>
</feature>
<organism evidence="3 4">
    <name type="scientific">Saccoglossus kowalevskii</name>
    <name type="common">Acorn worm</name>
    <dbReference type="NCBI Taxonomy" id="10224"/>
    <lineage>
        <taxon>Eukaryota</taxon>
        <taxon>Metazoa</taxon>
        <taxon>Hemichordata</taxon>
        <taxon>Enteropneusta</taxon>
        <taxon>Harrimaniidae</taxon>
        <taxon>Saccoglossus</taxon>
    </lineage>
</organism>
<feature type="compositionally biased region" description="Basic and acidic residues" evidence="1">
    <location>
        <begin position="1022"/>
        <end position="1065"/>
    </location>
</feature>
<feature type="compositionally biased region" description="Low complexity" evidence="1">
    <location>
        <begin position="962"/>
        <end position="992"/>
    </location>
</feature>
<feature type="compositionally biased region" description="Polar residues" evidence="1">
    <location>
        <begin position="2908"/>
        <end position="2920"/>
    </location>
</feature>
<keyword evidence="3" id="KW-1185">Reference proteome</keyword>
<feature type="compositionally biased region" description="Basic residues" evidence="1">
    <location>
        <begin position="2057"/>
        <end position="2070"/>
    </location>
</feature>
<feature type="region of interest" description="Disordered" evidence="1">
    <location>
        <begin position="849"/>
        <end position="1087"/>
    </location>
</feature>
<dbReference type="InterPro" id="IPR001025">
    <property type="entry name" value="BAH_dom"/>
</dbReference>
<feature type="compositionally biased region" description="Polar residues" evidence="1">
    <location>
        <begin position="265"/>
        <end position="275"/>
    </location>
</feature>
<feature type="compositionally biased region" description="Basic and acidic residues" evidence="1">
    <location>
        <begin position="651"/>
        <end position="663"/>
    </location>
</feature>
<feature type="region of interest" description="Disordered" evidence="1">
    <location>
        <begin position="797"/>
        <end position="837"/>
    </location>
</feature>
<feature type="compositionally biased region" description="Basic and acidic residues" evidence="1">
    <location>
        <begin position="2035"/>
        <end position="2055"/>
    </location>
</feature>
<dbReference type="GeneID" id="100369237"/>
<feature type="region of interest" description="Disordered" evidence="1">
    <location>
        <begin position="1641"/>
        <end position="1666"/>
    </location>
</feature>
<feature type="compositionally biased region" description="Polar residues" evidence="1">
    <location>
        <begin position="948"/>
        <end position="961"/>
    </location>
</feature>
<dbReference type="InterPro" id="IPR056841">
    <property type="entry name" value="TNRC18_BAHCC1-like_SH3"/>
</dbReference>
<feature type="compositionally biased region" description="Basic and acidic residues" evidence="1">
    <location>
        <begin position="2296"/>
        <end position="2323"/>
    </location>
</feature>
<dbReference type="PANTHER" id="PTHR12505">
    <property type="entry name" value="PHD FINGER TRANSCRIPTION FACTOR"/>
    <property type="match status" value="1"/>
</dbReference>
<dbReference type="PANTHER" id="PTHR12505:SF24">
    <property type="entry name" value="PROTEIN WINGED EYE"/>
    <property type="match status" value="1"/>
</dbReference>
<dbReference type="Pfam" id="PF01426">
    <property type="entry name" value="BAH"/>
    <property type="match status" value="1"/>
</dbReference>
<feature type="compositionally biased region" description="Low complexity" evidence="1">
    <location>
        <begin position="622"/>
        <end position="635"/>
    </location>
</feature>
<dbReference type="InterPro" id="IPR017956">
    <property type="entry name" value="AT_hook_DNA-bd_motif"/>
</dbReference>
<feature type="region of interest" description="Disordered" evidence="1">
    <location>
        <begin position="3132"/>
        <end position="3151"/>
    </location>
</feature>
<feature type="compositionally biased region" description="Basic residues" evidence="1">
    <location>
        <begin position="2858"/>
        <end position="2867"/>
    </location>
</feature>
<feature type="compositionally biased region" description="Basic and acidic residues" evidence="1">
    <location>
        <begin position="2741"/>
        <end position="2751"/>
    </location>
</feature>
<name>A0ABM0GVX9_SACKO</name>
<evidence type="ECO:0000259" key="2">
    <source>
        <dbReference type="PROSITE" id="PS51038"/>
    </source>
</evidence>
<feature type="region of interest" description="Disordered" evidence="1">
    <location>
        <begin position="2632"/>
        <end position="2699"/>
    </location>
</feature>
<feature type="compositionally biased region" description="Polar residues" evidence="1">
    <location>
        <begin position="2347"/>
        <end position="2362"/>
    </location>
</feature>
<feature type="region of interest" description="Disordered" evidence="1">
    <location>
        <begin position="2103"/>
        <end position="2139"/>
    </location>
</feature>
<feature type="compositionally biased region" description="Acidic residues" evidence="1">
    <location>
        <begin position="2462"/>
        <end position="2477"/>
    </location>
</feature>
<feature type="compositionally biased region" description="Low complexity" evidence="1">
    <location>
        <begin position="2383"/>
        <end position="2396"/>
    </location>
</feature>
<feature type="compositionally biased region" description="Low complexity" evidence="1">
    <location>
        <begin position="1552"/>
        <end position="1567"/>
    </location>
</feature>
<feature type="compositionally biased region" description="Basic and acidic residues" evidence="1">
    <location>
        <begin position="2111"/>
        <end position="2120"/>
    </location>
</feature>
<dbReference type="Gene3D" id="2.30.30.140">
    <property type="match status" value="1"/>
</dbReference>
<feature type="region of interest" description="Disordered" evidence="1">
    <location>
        <begin position="34"/>
        <end position="53"/>
    </location>
</feature>
<feature type="compositionally biased region" description="Low complexity" evidence="1">
    <location>
        <begin position="3132"/>
        <end position="3142"/>
    </location>
</feature>
<dbReference type="InterPro" id="IPR052429">
    <property type="entry name" value="BAH_domain_protein"/>
</dbReference>
<evidence type="ECO:0000313" key="4">
    <source>
        <dbReference type="RefSeq" id="XP_002738509.1"/>
    </source>
</evidence>
<evidence type="ECO:0000256" key="1">
    <source>
        <dbReference type="SAM" id="MobiDB-lite"/>
    </source>
</evidence>
<dbReference type="CDD" id="cd04714">
    <property type="entry name" value="BAH_BAHCC1"/>
    <property type="match status" value="1"/>
</dbReference>
<feature type="compositionally biased region" description="Basic and acidic residues" evidence="1">
    <location>
        <begin position="1350"/>
        <end position="1382"/>
    </location>
</feature>
<feature type="compositionally biased region" description="Basic and acidic residues" evidence="1">
    <location>
        <begin position="1306"/>
        <end position="1328"/>
    </location>
</feature>
<feature type="compositionally biased region" description="Acidic residues" evidence="1">
    <location>
        <begin position="1570"/>
        <end position="1582"/>
    </location>
</feature>
<protein>
    <submittedName>
        <fullName evidence="4">Trinucleotide repeat-containing gene 18 protein-like</fullName>
    </submittedName>
</protein>
<feature type="compositionally biased region" description="Basic residues" evidence="1">
    <location>
        <begin position="2237"/>
        <end position="2246"/>
    </location>
</feature>
<feature type="compositionally biased region" description="Basic and acidic residues" evidence="1">
    <location>
        <begin position="338"/>
        <end position="357"/>
    </location>
</feature>
<feature type="compositionally biased region" description="Polar residues" evidence="1">
    <location>
        <begin position="1897"/>
        <end position="1906"/>
    </location>
</feature>
<dbReference type="Pfam" id="PF24912">
    <property type="entry name" value="SH3_TNRC18"/>
    <property type="match status" value="1"/>
</dbReference>
<feature type="domain" description="BAH" evidence="2">
    <location>
        <begin position="3039"/>
        <end position="3174"/>
    </location>
</feature>
<dbReference type="InterPro" id="IPR048924">
    <property type="entry name" value="BAHCC1-like_Tudor"/>
</dbReference>
<feature type="compositionally biased region" description="Basic and acidic residues" evidence="1">
    <location>
        <begin position="207"/>
        <end position="228"/>
    </location>
</feature>
<feature type="compositionally biased region" description="Basic and acidic residues" evidence="1">
    <location>
        <begin position="817"/>
        <end position="832"/>
    </location>
</feature>
<dbReference type="PROSITE" id="PS51038">
    <property type="entry name" value="BAH"/>
    <property type="match status" value="1"/>
</dbReference>
<feature type="region of interest" description="Disordered" evidence="1">
    <location>
        <begin position="553"/>
        <end position="581"/>
    </location>
</feature>
<feature type="compositionally biased region" description="Basic residues" evidence="1">
    <location>
        <begin position="2121"/>
        <end position="2136"/>
    </location>
</feature>
<feature type="compositionally biased region" description="Basic and acidic residues" evidence="1">
    <location>
        <begin position="2868"/>
        <end position="2878"/>
    </location>
</feature>
<feature type="compositionally biased region" description="Basic residues" evidence="1">
    <location>
        <begin position="358"/>
        <end position="367"/>
    </location>
</feature>
<dbReference type="RefSeq" id="XP_002738509.1">
    <property type="nucleotide sequence ID" value="XM_002738463.2"/>
</dbReference>
<feature type="compositionally biased region" description="Polar residues" evidence="1">
    <location>
        <begin position="993"/>
        <end position="1009"/>
    </location>
</feature>
<feature type="region of interest" description="Disordered" evidence="1">
    <location>
        <begin position="612"/>
        <end position="672"/>
    </location>
</feature>
<feature type="compositionally biased region" description="Polar residues" evidence="1">
    <location>
        <begin position="194"/>
        <end position="206"/>
    </location>
</feature>
<feature type="compositionally biased region" description="Low complexity" evidence="1">
    <location>
        <begin position="2961"/>
        <end position="2973"/>
    </location>
</feature>
<feature type="compositionally biased region" description="Basic residues" evidence="1">
    <location>
        <begin position="2835"/>
        <end position="2845"/>
    </location>
</feature>
<sequence>MDGRGTFQKQPVGSGSAAAGALNTGLVMSPIFTETGGSNVRHPSPAATPQTIGSLPQFQGKYYPPTMPGANYSYLSGYMTSVPDAYKQSPSGSPGSLPLSQYWPPSEGYSRYLGNAVYSPYLSPMVSETPGSMYAPSMRPAQQPLAAYHKLYEADSHMQLSMPTPPHGAGIVSLPSSMATHSTLSSQKEREISNVKSSSQQSPASTKTKDSREKDSGKTVSNGKDKSCGSKSSENVQKQEAKRTDSNNAHNSGSKTERKNDKKLATNSEIIGTGTASTVTSPVSMAASSLSPSLNSSAGGGLPDTIVSKLNSVPKDEKMNEISSPALQHPLVLPHPALEADGRPVKASKKKDASGSERKRKSSKKKHDTPSEIVSQTMATVAKTSNLVTVAQSAVTMTSSAITLPSSSSSSSISTLTSSATNVVSEATVSTKTHSDSVVTTSVVSTSTKHSTSPSGHCHGNSLVSGQTVVQVSTPASLTITSHGAILATSSMPSLSSTTSSGYVCPFYPGYVSHTHPGHDREKDGHKVHATTFMPEVGTVASDLTVSSVSYSSNKSKECDKLTNSDSKIIKEERTSKESTNVPVSIATPMKNRTIENAVGKIVENALTPLQYLPSGNHGNQKSGRSSESVKSLKSSKSDRHEKQKKSSRGSNEHGKSKSDGVVKLDIPSMRQNERVLEYRDSRTDGHHILQQPPSLPHSELTPSQDVPKEAVKIQDSSQFRDIIHDHSQQGRNVTLVDNTPSVSIGERTQNVGHSSYMDLETQRRMMEWNQHVAAQHVASQHGYYYHLPEHRYTESDSIKADGRQQSIRDASEADSGDSRKNGQKSNEENLQHCRNVKTVVANRTKVLQEDPEQHSGSHRNKANHSKPNNNKISKHCDNSKSSSRSSNTNEKGQSMTSAQASFMPPPPSEYSPMNFYPGNKVGDGRYPPVGIAVAQQRHEREGEAAQMSLSSSIPTQSPKLSTQKRPSPSTTPSQRPQQPSPVSLPSSQQHSRPSSGASNKECTSTMTPSVRPDNSDESDKDENRHSSPEKSHHSSEKSHQTSDRSRPPSERSHPASSERSHTSERLPASSERPHGHLPHHSIDHDNEREQFLREQRDMYMKPPSASHMLGELSSNLIVTGGGTLPPGVHQWEGTEAAAAAAQQAHLAATAAHWLPRAAATNGTPLWLTHPPYGHPSLHHGSMDGASTPHGHVQLPHTGLLARDPATGQIVIIPSEHAGLEILDRQSLWPYTSPSPHLQPHGHQLQQLMLNQHQYSPLQHQQILQRQEQQQRSMELAWQQQQQQASMLQQQASFYKQAQRYQEEQQQKQKQKQQQEAREAEERQERESQAAAAAAAAASAAALAAASSAHNDKSAAESERSVEKEKSSDDEKPKVEEDRKDNVSSQHPYFPTMPIAGQPHYSFLYPPTPQYFYDHPAGAFNVPTTTSNVSMVKPAVSTSSSSSSPSATTVTTSEVTITKSSVLVSSKTEVTSLRSTSVQTVTPPAEHNTVTEIDGKRTDVIKTIETITKETKKMEDKAIVVDSPIDVVNDVPPSPLLPQQPQSPPSPPPSVVPQQQSLGTMTELVSSEEYKEEEFVEDEEDEKEIKSEHSEYVEPMIEKKPDLETLLKPADPVSLKYTSTVEDLSEYASSLIALKKSELTELNRPPPSPSPSSCSSPSPCPSPPVTEKSAIYEMTETENKMAALVPKMDLSMETFDLIKKEKMVSDDMATVHSVLSRTHGIDAAQLEAIEGIALLSEAAVHQSLHTMVEDKYERKTEMSKGHDLTDGRYHGNEFTDLNANHYSSSCQQISSSSSSSEFVIKTKSKVSVTIREESLGKTVCSGLKLPIGTDGMDAMELEMRMKLAELQRKYREKQKELARLQRKKDRDHKSDDKNSSPVKRGPGRPRKRKFSAVHQKLSPSKSTNSLEDLERSVKSKLGKNRILDPSLPIEPPPPKKRKKASKDSERKSSKDSSSSFTGDKAEKPKKKKSKSLLEKASKMAAAGGIQSEIISKIKVKTSSSSPSKSKKSSKSNIDLLTSTDSINKTPKVKKSKSTSPDDAHIKVLKEKKKDSESGNKNKNKTTKSKGRGRPKLICTKLTCSPPDIDSLDILNLGDMETEPFPVDISKCLETTPKKPKEGKEKKRSKDKAKANKLKKKAQAEVDCHGDAAVKSRSDRYDDIIEDVVTRYSKIKTETPEVVQRSMDIYDESNIELDEMAMDGLGLLTKYATAASPKVCAKRKRHSSGKESECSTSDVEVKKRKPGRPKKSVSPARVEDVQGKVGESSSKKTTTSKPKSPKPVTNESREEKPKKSKKKKSKEEEIAKAFKEYVNTERSSYLEHERIWQRRRSERIFLSDTSPVPSRDVSPINKSSLPKSGQENISSRSHKDDETPPTITPPKKAKKSSSSTSKGKSVSTPEFPPNVDDYAMPLSPAMIKKKPSKSSGKDTDTPGSKKSKVKCKKKIDSDATVSAKPKSMHEHSLQDDDIYSNDGYGSEDGENIPLSSLVERPITPEPRSCTIVPEELVDGLRVLIPSEGLFYTGHINAIQAPDIYGVVIDGERGNRPHVYSQEQILQEAIHDVKPGSTHYLPEGTRVCAYWSQQYRCLYPGCVSKGSPNPDIDDKLINVEFDDGDSGRIPLDHIRLLSQDYPIVDIEPSPIMPQRKRRRRTSGDISSDGRDSTSRMSGYFETSLGVLDTKESGTSSTSKEHSKKTKSRGRKSKKEMLEEYDFLDTISEVDMENDVFIDDYKPPEKVKSPNISKSSHGDSAKSAKKSEKKMKNKDRDRSDSKESKKKSKQDSKKEKISKKLSRQNSKSPSKGEGTQSDSMENSQPSSKSKKSGKHSELKGQNKDKAKTRLKEKKIKKSSKIKSDSEDTDSSSTKKHKKHKHSKDRDKKDKESRTNVANDDTVFSPPLQPPKKKPDLTVCVKTNDLNVPEESQSDSTAEDVDVRSCSEGLDSTETTPMTSTQTSDNDGELTDEDTTNSDSTSEVSSDLSAEIKKSSKSAIAAKRGRKTRLPSASKIAAFLPSRQLWRWCGKATQRRGMKGKAKKVFYKAICRDKEIIRVNDCAVFLSTGRPHLPYVGRIESMWEAWGGNMVVKVKWFYHPEETKAGRRGNDGKMALYQSPHVDENDVQTISHRCEVLSFEDYQERTVTTNGNSTTTTSTKDKSKSNVDNDDVYYLAGTYDPATGMQVDEL</sequence>
<feature type="compositionally biased region" description="Polar residues" evidence="1">
    <location>
        <begin position="2788"/>
        <end position="2810"/>
    </location>
</feature>
<dbReference type="Pfam" id="PF21744">
    <property type="entry name" value="BAHCC1-like_Tudor"/>
    <property type="match status" value="1"/>
</dbReference>
<feature type="region of interest" description="Disordered" evidence="1">
    <location>
        <begin position="1306"/>
        <end position="1393"/>
    </location>
</feature>
<feature type="region of interest" description="Disordered" evidence="1">
    <location>
        <begin position="1854"/>
        <end position="2075"/>
    </location>
</feature>
<feature type="compositionally biased region" description="Basic and acidic residues" evidence="1">
    <location>
        <begin position="1941"/>
        <end position="1950"/>
    </location>
</feature>
<feature type="compositionally biased region" description="Polar residues" evidence="1">
    <location>
        <begin position="174"/>
        <end position="186"/>
    </location>
</feature>
<dbReference type="SMART" id="SM00439">
    <property type="entry name" value="BAH"/>
    <property type="match status" value="1"/>
</dbReference>
<feature type="compositionally biased region" description="Basic residues" evidence="1">
    <location>
        <begin position="1881"/>
        <end position="1891"/>
    </location>
</feature>
<evidence type="ECO:0000313" key="3">
    <source>
        <dbReference type="Proteomes" id="UP000694865"/>
    </source>
</evidence>
<feature type="region of interest" description="Disordered" evidence="1">
    <location>
        <begin position="159"/>
        <end position="275"/>
    </location>
</feature>
<feature type="region of interest" description="Disordered" evidence="1">
    <location>
        <begin position="335"/>
        <end position="372"/>
    </location>
</feature>
<feature type="region of interest" description="Disordered" evidence="1">
    <location>
        <begin position="2725"/>
        <end position="2974"/>
    </location>
</feature>
<feature type="compositionally biased region" description="Low complexity" evidence="1">
    <location>
        <begin position="880"/>
        <end position="892"/>
    </location>
</feature>
<dbReference type="InterPro" id="IPR043151">
    <property type="entry name" value="BAH_sf"/>
</dbReference>
<feature type="compositionally biased region" description="Low complexity" evidence="1">
    <location>
        <begin position="1978"/>
        <end position="2003"/>
    </location>
</feature>